<comment type="caution">
    <text evidence="1">The sequence shown here is derived from an EMBL/GenBank/DDBJ whole genome shotgun (WGS) entry which is preliminary data.</text>
</comment>
<evidence type="ECO:0000313" key="2">
    <source>
        <dbReference type="Proteomes" id="UP000033636"/>
    </source>
</evidence>
<sequence>MWARRQVGQYIVQLGTLGHLYNAVNEILEIVVAASNMADNLGIKEYSLVIEPSRAYITPEQLPEVVPPLPRSSPLEPLREPTAQINNFNCPDTTPDLVKFCIKGVEIAYYLGKR</sequence>
<gene>
    <name evidence="1" type="ORF">TU35_000745</name>
</gene>
<proteinExistence type="predicted"/>
<organism evidence="1 2">
    <name type="scientific">Thermoproteus sp. AZ2</name>
    <dbReference type="NCBI Taxonomy" id="1609232"/>
    <lineage>
        <taxon>Archaea</taxon>
        <taxon>Thermoproteota</taxon>
        <taxon>Thermoprotei</taxon>
        <taxon>Thermoproteales</taxon>
        <taxon>Thermoproteaceae</taxon>
        <taxon>Thermoproteus</taxon>
    </lineage>
</organism>
<evidence type="ECO:0000313" key="1">
    <source>
        <dbReference type="EMBL" id="MFB6489770.1"/>
    </source>
</evidence>
<name>A0ACC6UYG2_9CREN</name>
<dbReference type="Proteomes" id="UP000033636">
    <property type="component" value="Unassembled WGS sequence"/>
</dbReference>
<accession>A0ACC6UYG2</accession>
<dbReference type="EMBL" id="JZWT02000002">
    <property type="protein sequence ID" value="MFB6489770.1"/>
    <property type="molecule type" value="Genomic_DNA"/>
</dbReference>
<protein>
    <submittedName>
        <fullName evidence="1">Uncharacterized protein</fullName>
    </submittedName>
</protein>
<reference evidence="1" key="1">
    <citation type="submission" date="2024-07" db="EMBL/GenBank/DDBJ databases">
        <title>Metagenome and Metagenome-Assembled Genomes of Archaea from a hot spring from the geothermal field of Los Azufres, Mexico.</title>
        <authorList>
            <person name="Marin-Paredes R."/>
            <person name="Martinez-Romero E."/>
            <person name="Servin-Garciduenas L.E."/>
        </authorList>
    </citation>
    <scope>NUCLEOTIDE SEQUENCE</scope>
</reference>